<keyword evidence="1" id="KW-0812">Transmembrane</keyword>
<evidence type="ECO:0000313" key="2">
    <source>
        <dbReference type="EMBL" id="SFU89220.1"/>
    </source>
</evidence>
<dbReference type="RefSeq" id="WP_175511511.1">
    <property type="nucleotide sequence ID" value="NZ_FPBV01000012.1"/>
</dbReference>
<reference evidence="3" key="1">
    <citation type="submission" date="2016-10" db="EMBL/GenBank/DDBJ databases">
        <authorList>
            <person name="Varghese N."/>
        </authorList>
    </citation>
    <scope>NUCLEOTIDE SEQUENCE [LARGE SCALE GENOMIC DNA]</scope>
    <source>
        <strain evidence="3">DSM 17980</strain>
    </source>
</reference>
<dbReference type="AlphaFoldDB" id="A0A1I7JVJ1"/>
<keyword evidence="3" id="KW-1185">Reference proteome</keyword>
<keyword evidence="1" id="KW-0472">Membrane</keyword>
<sequence length="53" mass="6033">MGFFYALARFVKLLLAIAIFLLFLRAILWPSALDLFVLLILFIVFVTLFLGAP</sequence>
<keyword evidence="1" id="KW-1133">Transmembrane helix</keyword>
<dbReference type="EMBL" id="FPBV01000012">
    <property type="protein sequence ID" value="SFU89220.1"/>
    <property type="molecule type" value="Genomic_DNA"/>
</dbReference>
<proteinExistence type="predicted"/>
<feature type="transmembrane region" description="Helical" evidence="1">
    <location>
        <begin position="35"/>
        <end position="52"/>
    </location>
</feature>
<name>A0A1I7JVJ1_9BACL</name>
<protein>
    <submittedName>
        <fullName evidence="2">Uncharacterized protein</fullName>
    </submittedName>
</protein>
<organism evidence="2 3">
    <name type="scientific">Alicyclobacillus macrosporangiidus</name>
    <dbReference type="NCBI Taxonomy" id="392015"/>
    <lineage>
        <taxon>Bacteria</taxon>
        <taxon>Bacillati</taxon>
        <taxon>Bacillota</taxon>
        <taxon>Bacilli</taxon>
        <taxon>Bacillales</taxon>
        <taxon>Alicyclobacillaceae</taxon>
        <taxon>Alicyclobacillus</taxon>
    </lineage>
</organism>
<dbReference type="Proteomes" id="UP000183508">
    <property type="component" value="Unassembled WGS sequence"/>
</dbReference>
<gene>
    <name evidence="2" type="ORF">SAMN05421543_11229</name>
</gene>
<evidence type="ECO:0000256" key="1">
    <source>
        <dbReference type="SAM" id="Phobius"/>
    </source>
</evidence>
<feature type="transmembrane region" description="Helical" evidence="1">
    <location>
        <begin position="6"/>
        <end position="28"/>
    </location>
</feature>
<accession>A0A1I7JVJ1</accession>
<evidence type="ECO:0000313" key="3">
    <source>
        <dbReference type="Proteomes" id="UP000183508"/>
    </source>
</evidence>